<protein>
    <submittedName>
        <fullName evidence="3">Uncharacterized protein</fullName>
    </submittedName>
</protein>
<feature type="region of interest" description="Disordered" evidence="2">
    <location>
        <begin position="1"/>
        <end position="81"/>
    </location>
</feature>
<feature type="compositionally biased region" description="Low complexity" evidence="2">
    <location>
        <begin position="25"/>
        <end position="41"/>
    </location>
</feature>
<dbReference type="PANTHER" id="PTHR31016">
    <property type="entry name" value="OS04G0228100 PROTEIN"/>
    <property type="match status" value="1"/>
</dbReference>
<organism evidence="3 4">
    <name type="scientific">Deinandra increscens subsp. villosa</name>
    <dbReference type="NCBI Taxonomy" id="3103831"/>
    <lineage>
        <taxon>Eukaryota</taxon>
        <taxon>Viridiplantae</taxon>
        <taxon>Streptophyta</taxon>
        <taxon>Embryophyta</taxon>
        <taxon>Tracheophyta</taxon>
        <taxon>Spermatophyta</taxon>
        <taxon>Magnoliopsida</taxon>
        <taxon>eudicotyledons</taxon>
        <taxon>Gunneridae</taxon>
        <taxon>Pentapetalae</taxon>
        <taxon>asterids</taxon>
        <taxon>campanulids</taxon>
        <taxon>Asterales</taxon>
        <taxon>Asteraceae</taxon>
        <taxon>Asteroideae</taxon>
        <taxon>Heliantheae alliance</taxon>
        <taxon>Madieae</taxon>
        <taxon>Madiinae</taxon>
        <taxon>Deinandra</taxon>
    </lineage>
</organism>
<accession>A0AAP0CE88</accession>
<evidence type="ECO:0000256" key="1">
    <source>
        <dbReference type="SAM" id="Coils"/>
    </source>
</evidence>
<gene>
    <name evidence="3" type="ORF">SSX86_025944</name>
</gene>
<dbReference type="Proteomes" id="UP001408789">
    <property type="component" value="Unassembled WGS sequence"/>
</dbReference>
<feature type="compositionally biased region" description="Polar residues" evidence="2">
    <location>
        <begin position="52"/>
        <end position="74"/>
    </location>
</feature>
<feature type="region of interest" description="Disordered" evidence="2">
    <location>
        <begin position="315"/>
        <end position="340"/>
    </location>
</feature>
<name>A0AAP0CE88_9ASTR</name>
<evidence type="ECO:0000313" key="3">
    <source>
        <dbReference type="EMBL" id="KAK9054865.1"/>
    </source>
</evidence>
<reference evidence="3 4" key="1">
    <citation type="submission" date="2024-04" db="EMBL/GenBank/DDBJ databases">
        <title>The reference genome of an endangered Asteraceae, Deinandra increscens subsp. villosa, native to the Central Coast of California.</title>
        <authorList>
            <person name="Guilliams M."/>
            <person name="Hasenstab-Lehman K."/>
            <person name="Meyer R."/>
            <person name="Mcevoy S."/>
        </authorList>
    </citation>
    <scope>NUCLEOTIDE SEQUENCE [LARGE SCALE GENOMIC DNA]</scope>
    <source>
        <tissue evidence="3">Leaf</tissue>
    </source>
</reference>
<evidence type="ECO:0000256" key="2">
    <source>
        <dbReference type="SAM" id="MobiDB-lite"/>
    </source>
</evidence>
<proteinExistence type="predicted"/>
<comment type="caution">
    <text evidence="3">The sequence shown here is derived from an EMBL/GenBank/DDBJ whole genome shotgun (WGS) entry which is preliminary data.</text>
</comment>
<keyword evidence="1" id="KW-0175">Coiled coil</keyword>
<feature type="compositionally biased region" description="Polar residues" evidence="2">
    <location>
        <begin position="330"/>
        <end position="340"/>
    </location>
</feature>
<dbReference type="EMBL" id="JBCNJP010000025">
    <property type="protein sequence ID" value="KAK9054865.1"/>
    <property type="molecule type" value="Genomic_DNA"/>
</dbReference>
<evidence type="ECO:0000313" key="4">
    <source>
        <dbReference type="Proteomes" id="UP001408789"/>
    </source>
</evidence>
<keyword evidence="4" id="KW-1185">Reference proteome</keyword>
<sequence>MACRRRNGISRSSTFKEAAPPNHDTASATSSSSAPSSPVASRRNRDPHRDSPLSSSGYINSPFHSTFQDRSSQGPGTGIDRRTQDIQETFKLQNLKTEANHEDFFTQNLRQDGNIQSAKPQTVHDHQLMASRNGPVTNMDKKTQDIQETSKLQNRKTEPNHDDFFVQNLSQDGKMLSAKPQTSHEHQLMASRDVAIATAAKAKLLLREIKTVKADLAFAKERGSQLEEENKMLREASEKGDHPADDDMIRLQLETLLAEKARLAHENSVYVRENSCLREIIKYHKLSMQDVVYLDEGIEEVAEVNPQISRTLSVSPLSPLSPETDDNDSVLKNSMNHCGT</sequence>
<dbReference type="PANTHER" id="PTHR31016:SF20">
    <property type="entry name" value="HEAT-INDUCIBLE TRANSCRIPTION REPRESSOR-RELATED"/>
    <property type="match status" value="1"/>
</dbReference>
<feature type="coiled-coil region" evidence="1">
    <location>
        <begin position="202"/>
        <end position="236"/>
    </location>
</feature>
<feature type="region of interest" description="Disordered" evidence="2">
    <location>
        <begin position="117"/>
        <end position="158"/>
    </location>
</feature>
<dbReference type="AlphaFoldDB" id="A0AAP0CE88"/>